<comment type="caution">
    <text evidence="2">The sequence shown here is derived from an EMBL/GenBank/DDBJ whole genome shotgun (WGS) entry which is preliminary data.</text>
</comment>
<evidence type="ECO:0000313" key="3">
    <source>
        <dbReference type="Proteomes" id="UP001066276"/>
    </source>
</evidence>
<dbReference type="AlphaFoldDB" id="A0AAV7V285"/>
<sequence>MSGGTIRVDLKGGGDEPGEVDEEGGCDKKSAGGLWGSAERRQPSHCPSQSSWYAQERRARRTSQARCVPRQLIALAQLAADWPARLARGTRVTGGKARGTFLARSCHRVTGAGLRFILRTKDAAALGEPSARSAQVSSRRFTVPWQSFPCHKAHRHTYGYPYAICADYLLLRPVPDACDLP</sequence>
<dbReference type="Proteomes" id="UP001066276">
    <property type="component" value="Chromosome 2_2"/>
</dbReference>
<gene>
    <name evidence="2" type="ORF">NDU88_003382</name>
</gene>
<evidence type="ECO:0000313" key="2">
    <source>
        <dbReference type="EMBL" id="KAJ1194087.1"/>
    </source>
</evidence>
<evidence type="ECO:0000256" key="1">
    <source>
        <dbReference type="SAM" id="MobiDB-lite"/>
    </source>
</evidence>
<reference evidence="2" key="1">
    <citation type="journal article" date="2022" name="bioRxiv">
        <title>Sequencing and chromosome-scale assembly of the giantPleurodeles waltlgenome.</title>
        <authorList>
            <person name="Brown T."/>
            <person name="Elewa A."/>
            <person name="Iarovenko S."/>
            <person name="Subramanian E."/>
            <person name="Araus A.J."/>
            <person name="Petzold A."/>
            <person name="Susuki M."/>
            <person name="Suzuki K.-i.T."/>
            <person name="Hayashi T."/>
            <person name="Toyoda A."/>
            <person name="Oliveira C."/>
            <person name="Osipova E."/>
            <person name="Leigh N.D."/>
            <person name="Simon A."/>
            <person name="Yun M.H."/>
        </authorList>
    </citation>
    <scope>NUCLEOTIDE SEQUENCE</scope>
    <source>
        <strain evidence="2">20211129_DDA</strain>
        <tissue evidence="2">Liver</tissue>
    </source>
</reference>
<dbReference type="EMBL" id="JANPWB010000004">
    <property type="protein sequence ID" value="KAJ1194087.1"/>
    <property type="molecule type" value="Genomic_DNA"/>
</dbReference>
<organism evidence="2 3">
    <name type="scientific">Pleurodeles waltl</name>
    <name type="common">Iberian ribbed newt</name>
    <dbReference type="NCBI Taxonomy" id="8319"/>
    <lineage>
        <taxon>Eukaryota</taxon>
        <taxon>Metazoa</taxon>
        <taxon>Chordata</taxon>
        <taxon>Craniata</taxon>
        <taxon>Vertebrata</taxon>
        <taxon>Euteleostomi</taxon>
        <taxon>Amphibia</taxon>
        <taxon>Batrachia</taxon>
        <taxon>Caudata</taxon>
        <taxon>Salamandroidea</taxon>
        <taxon>Salamandridae</taxon>
        <taxon>Pleurodelinae</taxon>
        <taxon>Pleurodeles</taxon>
    </lineage>
</organism>
<accession>A0AAV7V285</accession>
<protein>
    <submittedName>
        <fullName evidence="2">Uncharacterized protein</fullName>
    </submittedName>
</protein>
<name>A0AAV7V285_PLEWA</name>
<proteinExistence type="predicted"/>
<keyword evidence="3" id="KW-1185">Reference proteome</keyword>
<feature type="region of interest" description="Disordered" evidence="1">
    <location>
        <begin position="1"/>
        <end position="52"/>
    </location>
</feature>